<feature type="domain" description="Ketoreductase" evidence="3">
    <location>
        <begin position="8"/>
        <end position="192"/>
    </location>
</feature>
<evidence type="ECO:0000259" key="3">
    <source>
        <dbReference type="SMART" id="SM00822"/>
    </source>
</evidence>
<proteinExistence type="inferred from homology"/>
<name>A0A2A6FNP8_9MICO</name>
<evidence type="ECO:0000256" key="2">
    <source>
        <dbReference type="ARBA" id="ARBA00023002"/>
    </source>
</evidence>
<evidence type="ECO:0000313" key="5">
    <source>
        <dbReference type="Proteomes" id="UP000219994"/>
    </source>
</evidence>
<dbReference type="PANTHER" id="PTHR42760">
    <property type="entry name" value="SHORT-CHAIN DEHYDROGENASES/REDUCTASES FAMILY MEMBER"/>
    <property type="match status" value="1"/>
</dbReference>
<sequence length="257" mass="27133">MTADYTGTRVLITGSSRGIGFALARGFARAGAAVVLNARTEAQATDARDRLQDELTAGDTGSAHTSVFDVTDTEAVQSEITRLEEQLGPIDVLVNNAGIQRRGPLEEMPVDDWNAVIATNLTGPFVVSQAVARPMLGRGAGVIINICSVQSALVRPSTASYAASKTGLVGLTRSMCAEWAPRGLRVNGLAPGYLDTELNSVLTSDVAFTEWITGRTPARRWGEVDDIVGPALWLASDEARFVNGQIIYADGGITAVI</sequence>
<gene>
    <name evidence="4" type="ORF">B5766_11255</name>
</gene>
<dbReference type="SUPFAM" id="SSF51735">
    <property type="entry name" value="NAD(P)-binding Rossmann-fold domains"/>
    <property type="match status" value="1"/>
</dbReference>
<keyword evidence="2" id="KW-0560">Oxidoreductase</keyword>
<dbReference type="AlphaFoldDB" id="A0A2A6FNP8"/>
<reference evidence="5" key="1">
    <citation type="submission" date="2017-03" db="EMBL/GenBank/DDBJ databases">
        <authorList>
            <person name="Lund M.B."/>
        </authorList>
    </citation>
    <scope>NUCLEOTIDE SEQUENCE [LARGE SCALE GENOMIC DNA]</scope>
</reference>
<dbReference type="InterPro" id="IPR002347">
    <property type="entry name" value="SDR_fam"/>
</dbReference>
<organism evidence="4 5">
    <name type="scientific">Candidatus Lumbricidiphila eiseniae</name>
    <dbReference type="NCBI Taxonomy" id="1969409"/>
    <lineage>
        <taxon>Bacteria</taxon>
        <taxon>Bacillati</taxon>
        <taxon>Actinomycetota</taxon>
        <taxon>Actinomycetes</taxon>
        <taxon>Micrococcales</taxon>
        <taxon>Microbacteriaceae</taxon>
        <taxon>Candidatus Lumbricidiphila</taxon>
    </lineage>
</organism>
<dbReference type="PRINTS" id="PR00081">
    <property type="entry name" value="GDHRDH"/>
</dbReference>
<dbReference type="Pfam" id="PF13561">
    <property type="entry name" value="adh_short_C2"/>
    <property type="match status" value="1"/>
</dbReference>
<comment type="caution">
    <text evidence="4">The sequence shown here is derived from an EMBL/GenBank/DDBJ whole genome shotgun (WGS) entry which is preliminary data.</text>
</comment>
<dbReference type="Gene3D" id="3.40.50.720">
    <property type="entry name" value="NAD(P)-binding Rossmann-like Domain"/>
    <property type="match status" value="1"/>
</dbReference>
<dbReference type="Proteomes" id="UP000219994">
    <property type="component" value="Unassembled WGS sequence"/>
</dbReference>
<dbReference type="InterPro" id="IPR020904">
    <property type="entry name" value="Sc_DH/Rdtase_CS"/>
</dbReference>
<protein>
    <submittedName>
        <fullName evidence="4">Gluconate 5-dehydrogenase</fullName>
    </submittedName>
</protein>
<evidence type="ECO:0000313" key="4">
    <source>
        <dbReference type="EMBL" id="PDQ34512.1"/>
    </source>
</evidence>
<dbReference type="FunFam" id="3.40.50.720:FF:000084">
    <property type="entry name" value="Short-chain dehydrogenase reductase"/>
    <property type="match status" value="1"/>
</dbReference>
<dbReference type="GO" id="GO:0016616">
    <property type="term" value="F:oxidoreductase activity, acting on the CH-OH group of donors, NAD or NADP as acceptor"/>
    <property type="evidence" value="ECO:0007669"/>
    <property type="project" value="TreeGrafter"/>
</dbReference>
<dbReference type="PROSITE" id="PS00061">
    <property type="entry name" value="ADH_SHORT"/>
    <property type="match status" value="1"/>
</dbReference>
<dbReference type="InterPro" id="IPR057326">
    <property type="entry name" value="KR_dom"/>
</dbReference>
<dbReference type="SMART" id="SM00822">
    <property type="entry name" value="PKS_KR"/>
    <property type="match status" value="1"/>
</dbReference>
<dbReference type="EMBL" id="NAEP01000052">
    <property type="protein sequence ID" value="PDQ34512.1"/>
    <property type="molecule type" value="Genomic_DNA"/>
</dbReference>
<comment type="similarity">
    <text evidence="1">Belongs to the short-chain dehydrogenases/reductases (SDR) family.</text>
</comment>
<dbReference type="InterPro" id="IPR036291">
    <property type="entry name" value="NAD(P)-bd_dom_sf"/>
</dbReference>
<accession>A0A2A6FNP8</accession>
<evidence type="ECO:0000256" key="1">
    <source>
        <dbReference type="ARBA" id="ARBA00006484"/>
    </source>
</evidence>
<dbReference type="PRINTS" id="PR00080">
    <property type="entry name" value="SDRFAMILY"/>
</dbReference>